<dbReference type="EMBL" id="KV419415">
    <property type="protein sequence ID" value="KZS91459.1"/>
    <property type="molecule type" value="Genomic_DNA"/>
</dbReference>
<feature type="compositionally biased region" description="Basic residues" evidence="1">
    <location>
        <begin position="21"/>
        <end position="32"/>
    </location>
</feature>
<proteinExistence type="predicted"/>
<keyword evidence="3" id="KW-1185">Reference proteome</keyword>
<gene>
    <name evidence="2" type="ORF">SISNIDRAFT_413995</name>
</gene>
<dbReference type="STRING" id="1314777.A0A164SGK8"/>
<evidence type="ECO:0000313" key="2">
    <source>
        <dbReference type="EMBL" id="KZS91459.1"/>
    </source>
</evidence>
<evidence type="ECO:0008006" key="4">
    <source>
        <dbReference type="Google" id="ProtNLM"/>
    </source>
</evidence>
<accession>A0A164SGK8</accession>
<feature type="compositionally biased region" description="Basic residues" evidence="1">
    <location>
        <begin position="1"/>
        <end position="11"/>
    </location>
</feature>
<reference evidence="2 3" key="1">
    <citation type="journal article" date="2016" name="Mol. Biol. Evol.">
        <title>Comparative Genomics of Early-Diverging Mushroom-Forming Fungi Provides Insights into the Origins of Lignocellulose Decay Capabilities.</title>
        <authorList>
            <person name="Nagy L.G."/>
            <person name="Riley R."/>
            <person name="Tritt A."/>
            <person name="Adam C."/>
            <person name="Daum C."/>
            <person name="Floudas D."/>
            <person name="Sun H."/>
            <person name="Yadav J.S."/>
            <person name="Pangilinan J."/>
            <person name="Larsson K.H."/>
            <person name="Matsuura K."/>
            <person name="Barry K."/>
            <person name="Labutti K."/>
            <person name="Kuo R."/>
            <person name="Ohm R.A."/>
            <person name="Bhattacharya S.S."/>
            <person name="Shirouzu T."/>
            <person name="Yoshinaga Y."/>
            <person name="Martin F.M."/>
            <person name="Grigoriev I.V."/>
            <person name="Hibbett D.S."/>
        </authorList>
    </citation>
    <scope>NUCLEOTIDE SEQUENCE [LARGE SCALE GENOMIC DNA]</scope>
    <source>
        <strain evidence="2 3">HHB9708</strain>
    </source>
</reference>
<feature type="compositionally biased region" description="Pro residues" evidence="1">
    <location>
        <begin position="72"/>
        <end position="90"/>
    </location>
</feature>
<feature type="region of interest" description="Disordered" evidence="1">
    <location>
        <begin position="51"/>
        <end position="107"/>
    </location>
</feature>
<sequence length="971" mass="110581">MKRQSRRRHHCKNPDCPHPGKTYRTRGARTQHYKKTEECLHLYTRQFRATVEPAPESSDEDYTPTVHFFTPPVAPDIPPDEPVPPLPRSSPAPGSEHSPSPPPPDRRARVEDVLVEEPYVLDVPSLHPYKTSIPFKNPYEEYESKLSKIDPFQTEAQEEQEEVSYAPFKSKLDWETTKWLMQEGLAENSIKRLLEIPKFVETVGLNGHSVHRMKKLIDQLPPLAPWYSQGVAIDKLPTPYIVYTRDIIAVIRHLFSKPAFANCMTYGPEQHYADEACTERLYNEIHTGKWWSRTQQFIHLQAKIGKGTVVPILISTDKTTLTQFSGNHTAYPVYLSIGNVDKETRKKSSSGAWVLVGYLPTGKFDEDDVGDHAARKARARLFHASMRVLLEPLIQAGKDGIYLLDPKGRTRLCFPILAIYPCDYPEQTLVCTTRYMSSCPRCHSPKDDYTDNVKGKPRDAEETLAQHQKAGKCKTEASAMEHLDPTDLTYVPEPFWAGFPHCNIHGIITPDCLHQLFQGMVKHCIAWLTLIMSAAELDKRFKCVPPAHGCRHFPRGISILQNPSGAEHRDVAKQILGCLIGRVDDAVLQATRGLLDFVYLAQYKSHSSETLQYLKDALAVFHDNKEAFNRFGGRPESGPNFNYPKLHALQHYLECIEAYGTTDNYNTETTERLHINFVKTAFEHTNKKHFIDQMIIWLDRMERIQLFDDYTTFKESGALEKPPRPTTRIFRSQRLALHPAELTTTFIAKAHQIPDFQAQLKSYFTKLQEAERPPLPSSTTRETLPIPSIPTPASLNVWQRVKFTTPNPQLDSAIDFVDVAIARPRGNPNDDNGPPARYDPVLVRDTSVEEANAFGMQLGLLKLIFAVPADLQHHPTLSLSIKDPGNLAYVEWLDIGPNKDEASGMFSITRSARRFIRHEIIPLDSIQRTCHLIPQFGHHARSAWSHDTTLLRQRAFWLNNYSDNLAFQTLY</sequence>
<evidence type="ECO:0000256" key="1">
    <source>
        <dbReference type="SAM" id="MobiDB-lite"/>
    </source>
</evidence>
<name>A0A164SGK8_9AGAM</name>
<protein>
    <recommendedName>
        <fullName evidence="4">C2H2-type domain-containing protein</fullName>
    </recommendedName>
</protein>
<dbReference type="InterPro" id="IPR041078">
    <property type="entry name" value="Plavaka"/>
</dbReference>
<dbReference type="Proteomes" id="UP000076722">
    <property type="component" value="Unassembled WGS sequence"/>
</dbReference>
<organism evidence="2 3">
    <name type="scientific">Sistotremastrum niveocremeum HHB9708</name>
    <dbReference type="NCBI Taxonomy" id="1314777"/>
    <lineage>
        <taxon>Eukaryota</taxon>
        <taxon>Fungi</taxon>
        <taxon>Dikarya</taxon>
        <taxon>Basidiomycota</taxon>
        <taxon>Agaricomycotina</taxon>
        <taxon>Agaricomycetes</taxon>
        <taxon>Sistotremastrales</taxon>
        <taxon>Sistotremastraceae</taxon>
        <taxon>Sertulicium</taxon>
        <taxon>Sertulicium niveocremeum</taxon>
    </lineage>
</organism>
<evidence type="ECO:0000313" key="3">
    <source>
        <dbReference type="Proteomes" id="UP000076722"/>
    </source>
</evidence>
<dbReference type="Pfam" id="PF18759">
    <property type="entry name" value="Plavaka"/>
    <property type="match status" value="1"/>
</dbReference>
<dbReference type="AlphaFoldDB" id="A0A164SGK8"/>
<feature type="region of interest" description="Disordered" evidence="1">
    <location>
        <begin position="1"/>
        <end position="32"/>
    </location>
</feature>